<sequence length="71" mass="7880">MYDQGGTHCQYFKGKKILSSSLQQELEGLLEELHDAACVGLGRKQHMKSLVKTKQIVLQEALCSSLCLAQD</sequence>
<name>A0ABP1BBH0_9BRYO</name>
<reference evidence="1" key="1">
    <citation type="submission" date="2024-03" db="EMBL/GenBank/DDBJ databases">
        <authorList>
            <consortium name="ELIXIR-Norway"/>
            <consortium name="Elixir Norway"/>
        </authorList>
    </citation>
    <scope>NUCLEOTIDE SEQUENCE</scope>
</reference>
<gene>
    <name evidence="1" type="ORF">CSSPJE1EN2_LOCUS15066</name>
</gene>
<dbReference type="EMBL" id="OZ023704">
    <property type="protein sequence ID" value="CAK9872496.1"/>
    <property type="molecule type" value="Genomic_DNA"/>
</dbReference>
<organism evidence="1 2">
    <name type="scientific">Sphagnum jensenii</name>
    <dbReference type="NCBI Taxonomy" id="128206"/>
    <lineage>
        <taxon>Eukaryota</taxon>
        <taxon>Viridiplantae</taxon>
        <taxon>Streptophyta</taxon>
        <taxon>Embryophyta</taxon>
        <taxon>Bryophyta</taxon>
        <taxon>Sphagnophytina</taxon>
        <taxon>Sphagnopsida</taxon>
        <taxon>Sphagnales</taxon>
        <taxon>Sphagnaceae</taxon>
        <taxon>Sphagnum</taxon>
    </lineage>
</organism>
<evidence type="ECO:0000313" key="1">
    <source>
        <dbReference type="EMBL" id="CAK9872496.1"/>
    </source>
</evidence>
<dbReference type="Proteomes" id="UP001497522">
    <property type="component" value="Chromosome 3"/>
</dbReference>
<keyword evidence="2" id="KW-1185">Reference proteome</keyword>
<evidence type="ECO:0000313" key="2">
    <source>
        <dbReference type="Proteomes" id="UP001497522"/>
    </source>
</evidence>
<accession>A0ABP1BBH0</accession>
<protein>
    <submittedName>
        <fullName evidence="1">Uncharacterized protein</fullName>
    </submittedName>
</protein>
<proteinExistence type="predicted"/>